<keyword evidence="2" id="KW-0732">Signal</keyword>
<evidence type="ECO:0000313" key="5">
    <source>
        <dbReference type="Proteomes" id="UP000020977"/>
    </source>
</evidence>
<evidence type="ECO:0000256" key="1">
    <source>
        <dbReference type="SAM" id="MobiDB-lite"/>
    </source>
</evidence>
<dbReference type="STRING" id="1188239.MOVI_3670"/>
<name>A0A014M2D8_9BACT</name>
<evidence type="ECO:0000259" key="3">
    <source>
        <dbReference type="Pfam" id="PF01732"/>
    </source>
</evidence>
<dbReference type="InterPro" id="IPR022382">
    <property type="entry name" value="Mycoplasma_peptidase_DUF31"/>
</dbReference>
<evidence type="ECO:0000256" key="2">
    <source>
        <dbReference type="SAM" id="SignalP"/>
    </source>
</evidence>
<dbReference type="NCBIfam" id="NF045842">
    <property type="entry name" value="MIP_near_MIB"/>
    <property type="match status" value="1"/>
</dbReference>
<comment type="caution">
    <text evidence="4">The sequence shown here is derived from an EMBL/GenBank/DDBJ whole genome shotgun (WGS) entry which is preliminary data.</text>
</comment>
<accession>A0A014M2D8</accession>
<dbReference type="InterPro" id="IPR022381">
    <property type="entry name" value="Uncharacterised_MG067"/>
</dbReference>
<dbReference type="PROSITE" id="PS51257">
    <property type="entry name" value="PROKAR_LIPOPROTEIN"/>
    <property type="match status" value="1"/>
</dbReference>
<evidence type="ECO:0000313" key="4">
    <source>
        <dbReference type="EMBL" id="EXU61123.1"/>
    </source>
</evidence>
<dbReference type="Proteomes" id="UP000020977">
    <property type="component" value="Unassembled WGS sequence"/>
</dbReference>
<feature type="compositionally biased region" description="Polar residues" evidence="1">
    <location>
        <begin position="481"/>
        <end position="491"/>
    </location>
</feature>
<feature type="region of interest" description="Disordered" evidence="1">
    <location>
        <begin position="29"/>
        <end position="49"/>
    </location>
</feature>
<dbReference type="Pfam" id="PF01732">
    <property type="entry name" value="Mycop_pep_DUF31"/>
    <property type="match status" value="1"/>
</dbReference>
<feature type="domain" description="DUF31" evidence="3">
    <location>
        <begin position="345"/>
        <end position="718"/>
    </location>
</feature>
<protein>
    <recommendedName>
        <fullName evidence="3">DUF31 domain-containing protein</fullName>
    </recommendedName>
</protein>
<dbReference type="EMBL" id="JFAD01000018">
    <property type="protein sequence ID" value="EXU61123.1"/>
    <property type="molecule type" value="Genomic_DNA"/>
</dbReference>
<feature type="signal peptide" evidence="2">
    <location>
        <begin position="1"/>
        <end position="21"/>
    </location>
</feature>
<dbReference type="AlphaFoldDB" id="A0A014M2D8"/>
<feature type="region of interest" description="Disordered" evidence="1">
    <location>
        <begin position="471"/>
        <end position="491"/>
    </location>
</feature>
<proteinExistence type="predicted"/>
<gene>
    <name evidence="4" type="ORF">MOVI_3670</name>
</gene>
<dbReference type="NCBIfam" id="NF045841">
    <property type="entry name" value="Ig_SerProt_MIP"/>
    <property type="match status" value="1"/>
</dbReference>
<reference evidence="4 5" key="1">
    <citation type="submission" date="2014-03" db="EMBL/GenBank/DDBJ databases">
        <title>Genome sequence of Mycoplasma ovipneumoniae strain 14811.</title>
        <authorList>
            <person name="Sirand-Pugnet P."/>
            <person name="Breton M."/>
            <person name="Dordet-Frisoni E."/>
            <person name="Baranowski E."/>
            <person name="Barre A."/>
            <person name="Couture C."/>
            <person name="Dupuy V."/>
            <person name="Gaurivaud P."/>
            <person name="Jacob D."/>
            <person name="Lemaitre C."/>
            <person name="Manso-Silvan L."/>
            <person name="Nikolski M."/>
            <person name="Nouvel L.-X."/>
            <person name="Poumarat F."/>
            <person name="Tardy F."/>
            <person name="Thebault P."/>
            <person name="Theil S."/>
            <person name="Citti C."/>
            <person name="Thiaucourt F."/>
            <person name="Blanchard A."/>
        </authorList>
    </citation>
    <scope>NUCLEOTIDE SEQUENCE [LARGE SCALE GENOMIC DNA]</scope>
    <source>
        <strain evidence="4 5">14811</strain>
    </source>
</reference>
<dbReference type="PRINTS" id="PR00840">
    <property type="entry name" value="Y06768FAMILY"/>
</dbReference>
<sequence length="800" mass="91325">MYKMKIKFLFPLLFVPFFAIACSNNQHQKLPSEQNQQSQKTPPTEENISNSPQIDLVFQKIDSNFESLFGQKSENEFKKFISESQKSVFQLLDNNVKDLSKKQEKISQINNIFSALEKIATQTQYDLEAQRSTATLTLGALKDIFKEEKPPQQQPPQSPQNPQLSEELDKKIVELTNNSRPSGQNFSRFSKDGKRIILDQYENDFPEKEWDWYRINSNFSGGGIGLGSKSELEKKPENFPKQKPEIIAKLNQKAKESNQPLFEKAQFRLFSLPVFDDNGNTNKIKFNTYEAGFKTPAWWKSSENSDYIHGGPNRLGLPRKIVSEDYRKLIPNVVSIKIENLVVDDAYQNNNNNPITRTNFSFGTLGILDYQIPQNSSYPLKWFFLTNAHVANNLQIANDFHEGKHYGRDFSNYNDSDFRLNTQSITLTKLKQTVPLNTILPTTRGAITDDEFYNTVKLDIKEDNGKIYNNGSESPDLAGVANQTKPRQKPTQSMNVRTILMGSDVFKFKPSDFSDQQDLQNVDEFLDFAIIEINFNNEAEAKKITEEFYNNHKSNSLKISEFNPFNSDQYSKLEKTPFYSLGYPGSKGDPTISQNDDPADFAQRDYSVSPWINKNSKLFNSRNENDTSTKGGSEFAWSRSYRSFVNIPGISDYFITAPVLAKSFTKLDYFDKNDKQRKSKKYLNGGLGTVIDNYTASGGLSGSPVFFKGGQLYSVVYASDSQASANLTLNLRSYGYDYKGYYGKYNLPKYDLIYGDSSSDAQQQKSYWKALSELYKNESNFKTNLFPEGLGKQKDVFSKK</sequence>
<feature type="chain" id="PRO_5001471860" description="DUF31 domain-containing protein" evidence="2">
    <location>
        <begin position="22"/>
        <end position="800"/>
    </location>
</feature>
<dbReference type="eggNOG" id="ENOG5033SXH">
    <property type="taxonomic scope" value="Bacteria"/>
</dbReference>
<organism evidence="4 5">
    <name type="scientific">Mesomycoplasma ovipneumoniae 14811</name>
    <dbReference type="NCBI Taxonomy" id="1188239"/>
    <lineage>
        <taxon>Bacteria</taxon>
        <taxon>Bacillati</taxon>
        <taxon>Mycoplasmatota</taxon>
        <taxon>Mycoplasmoidales</taxon>
        <taxon>Metamycoplasmataceae</taxon>
        <taxon>Mesomycoplasma</taxon>
    </lineage>
</organism>